<evidence type="ECO:0000256" key="7">
    <source>
        <dbReference type="SAM" id="MobiDB-lite"/>
    </source>
</evidence>
<dbReference type="GO" id="GO:0046983">
    <property type="term" value="F:protein dimerization activity"/>
    <property type="evidence" value="ECO:0007669"/>
    <property type="project" value="InterPro"/>
</dbReference>
<proteinExistence type="inferred from homology"/>
<evidence type="ECO:0000313" key="10">
    <source>
        <dbReference type="Proteomes" id="UP001075354"/>
    </source>
</evidence>
<keyword evidence="3 5" id="KW-0238">DNA-binding</keyword>
<name>A0AAV7XGA1_9NEOP</name>
<dbReference type="InterPro" id="IPR036390">
    <property type="entry name" value="WH_DNA-bd_sf"/>
</dbReference>
<feature type="region of interest" description="Disordered" evidence="7">
    <location>
        <begin position="378"/>
        <end position="397"/>
    </location>
</feature>
<dbReference type="InterPro" id="IPR032198">
    <property type="entry name" value="E2F_CC-MB"/>
</dbReference>
<evidence type="ECO:0000313" key="9">
    <source>
        <dbReference type="EMBL" id="KAJ1523514.1"/>
    </source>
</evidence>
<dbReference type="Pfam" id="PF02319">
    <property type="entry name" value="WHD_E2F_TDP"/>
    <property type="match status" value="1"/>
</dbReference>
<dbReference type="SUPFAM" id="SSF46785">
    <property type="entry name" value="Winged helix' DNA-binding domain"/>
    <property type="match status" value="1"/>
</dbReference>
<dbReference type="Proteomes" id="UP001075354">
    <property type="component" value="Chromosome 10"/>
</dbReference>
<keyword evidence="2 5" id="KW-0805">Transcription regulation</keyword>
<evidence type="ECO:0000256" key="2">
    <source>
        <dbReference type="ARBA" id="ARBA00023015"/>
    </source>
</evidence>
<evidence type="ECO:0000256" key="3">
    <source>
        <dbReference type="ARBA" id="ARBA00023125"/>
    </source>
</evidence>
<keyword evidence="4 5" id="KW-0804">Transcription</keyword>
<reference evidence="9" key="1">
    <citation type="submission" date="2022-12" db="EMBL/GenBank/DDBJ databases">
        <title>Chromosome-level genome assembly of the bean flower thrips Megalurothrips usitatus.</title>
        <authorList>
            <person name="Ma L."/>
            <person name="Liu Q."/>
            <person name="Li H."/>
            <person name="Cai W."/>
        </authorList>
    </citation>
    <scope>NUCLEOTIDE SEQUENCE</scope>
    <source>
        <strain evidence="9">Cailab_2022a</strain>
    </source>
</reference>
<organism evidence="9 10">
    <name type="scientific">Megalurothrips usitatus</name>
    <name type="common">bean blossom thrips</name>
    <dbReference type="NCBI Taxonomy" id="439358"/>
    <lineage>
        <taxon>Eukaryota</taxon>
        <taxon>Metazoa</taxon>
        <taxon>Ecdysozoa</taxon>
        <taxon>Arthropoda</taxon>
        <taxon>Hexapoda</taxon>
        <taxon>Insecta</taxon>
        <taxon>Pterygota</taxon>
        <taxon>Neoptera</taxon>
        <taxon>Paraneoptera</taxon>
        <taxon>Thysanoptera</taxon>
        <taxon>Terebrantia</taxon>
        <taxon>Thripoidea</taxon>
        <taxon>Thripidae</taxon>
        <taxon>Megalurothrips</taxon>
    </lineage>
</organism>
<feature type="region of interest" description="Disordered" evidence="7">
    <location>
        <begin position="412"/>
        <end position="444"/>
    </location>
</feature>
<dbReference type="GO" id="GO:0000978">
    <property type="term" value="F:RNA polymerase II cis-regulatory region sequence-specific DNA binding"/>
    <property type="evidence" value="ECO:0007669"/>
    <property type="project" value="InterPro"/>
</dbReference>
<comment type="caution">
    <text evidence="9">The sequence shown here is derived from an EMBL/GenBank/DDBJ whole genome shotgun (WGS) entry which is preliminary data.</text>
</comment>
<keyword evidence="5" id="KW-0539">Nucleus</keyword>
<feature type="compositionally biased region" description="Polar residues" evidence="7">
    <location>
        <begin position="421"/>
        <end position="434"/>
    </location>
</feature>
<dbReference type="SUPFAM" id="SSF144074">
    <property type="entry name" value="E2F-DP heterodimerization region"/>
    <property type="match status" value="1"/>
</dbReference>
<keyword evidence="10" id="KW-1185">Reference proteome</keyword>
<dbReference type="PANTHER" id="PTHR12081:SF18">
    <property type="entry name" value="TRANSCRIPTION FACTOR E2F2-RELATED"/>
    <property type="match status" value="1"/>
</dbReference>
<protein>
    <recommendedName>
        <fullName evidence="8">E2F/DP family winged-helix DNA-binding domain-containing protein</fullName>
    </recommendedName>
</protein>
<dbReference type="GO" id="GO:0000981">
    <property type="term" value="F:DNA-binding transcription factor activity, RNA polymerase II-specific"/>
    <property type="evidence" value="ECO:0007669"/>
    <property type="project" value="TreeGrafter"/>
</dbReference>
<dbReference type="Pfam" id="PF16421">
    <property type="entry name" value="E2F_CC-MB"/>
    <property type="match status" value="1"/>
</dbReference>
<dbReference type="EMBL" id="JAPTSV010000010">
    <property type="protein sequence ID" value="KAJ1523514.1"/>
    <property type="molecule type" value="Genomic_DNA"/>
</dbReference>
<dbReference type="InterPro" id="IPR036388">
    <property type="entry name" value="WH-like_DNA-bd_sf"/>
</dbReference>
<feature type="domain" description="E2F/DP family winged-helix DNA-binding" evidence="8">
    <location>
        <begin position="132"/>
        <end position="197"/>
    </location>
</feature>
<dbReference type="InterPro" id="IPR003316">
    <property type="entry name" value="E2F_WHTH_DNA-bd_dom"/>
</dbReference>
<dbReference type="Gene3D" id="6.10.250.540">
    <property type="match status" value="1"/>
</dbReference>
<comment type="similarity">
    <text evidence="1 5">Belongs to the E2F/DP family.</text>
</comment>
<dbReference type="SMART" id="SM01372">
    <property type="entry name" value="E2F_TDP"/>
    <property type="match status" value="1"/>
</dbReference>
<dbReference type="Gene3D" id="1.10.10.10">
    <property type="entry name" value="Winged helix-like DNA-binding domain superfamily/Winged helix DNA-binding domain"/>
    <property type="match status" value="1"/>
</dbReference>
<evidence type="ECO:0000259" key="8">
    <source>
        <dbReference type="SMART" id="SM01372"/>
    </source>
</evidence>
<gene>
    <name evidence="9" type="ORF">ONE63_001366</name>
</gene>
<evidence type="ECO:0000256" key="1">
    <source>
        <dbReference type="ARBA" id="ARBA00010940"/>
    </source>
</evidence>
<evidence type="ECO:0000256" key="6">
    <source>
        <dbReference type="SAM" id="Coils"/>
    </source>
</evidence>
<dbReference type="AlphaFoldDB" id="A0AAV7XGA1"/>
<dbReference type="GO" id="GO:0090575">
    <property type="term" value="C:RNA polymerase II transcription regulator complex"/>
    <property type="evidence" value="ECO:0007669"/>
    <property type="project" value="TreeGrafter"/>
</dbReference>
<dbReference type="InterPro" id="IPR015633">
    <property type="entry name" value="E2F"/>
</dbReference>
<dbReference type="InterPro" id="IPR037241">
    <property type="entry name" value="E2F-DP_heterodim"/>
</dbReference>
<dbReference type="FunFam" id="1.10.10.10:FF:000008">
    <property type="entry name" value="E2F transcription factor 1"/>
    <property type="match status" value="1"/>
</dbReference>
<comment type="subcellular location">
    <subcellularLocation>
        <location evidence="5">Nucleus</location>
    </subcellularLocation>
</comment>
<dbReference type="CDD" id="cd14660">
    <property type="entry name" value="E2F_DD"/>
    <property type="match status" value="1"/>
</dbReference>
<sequence length="473" mass="52497">MPRGRRAITLNDESVVKMATPDMATAKLGSERFFSLPLDSVIGEHTTVSPSSPYQHLLDHEYGQTPQGQIIRQPVAIPPRTQAVKRRLNLEPRNEDGFKTPKVTKRMRSISNNSSYGCPPTKGKNKTVERTRYDTSLGLLTKKFVGLLENSPNGIVDLNIASEKLDVQKRRIYDITNVLEGIGILEKRSKNNIQWRGGQMPNHADSQSRLKADINNLTAKENALDELIRNAEHELRQLSESKRHAYITYQDLRSIPCYANETVMAIKAPPEAKLEVPHPSKNGGLQMHMKSTNGEIEVFLCPDDVSSNEPDVKPNPSQLDDLAVGEHYIDVSQPSMAPNQPCSAIDAHEDIVSILPEPNHIDLEALGLLMKTELKSEPTSINEPISQDEGHSEGSSDNTLRLKNALISESDDFGPMGGRYQLQTEDQHNNSVTDADSALSGSEPFLSLEPPLTDFNFSLEPSEGLTEVFDFLF</sequence>
<accession>A0AAV7XGA1</accession>
<evidence type="ECO:0000256" key="4">
    <source>
        <dbReference type="ARBA" id="ARBA00023163"/>
    </source>
</evidence>
<dbReference type="PANTHER" id="PTHR12081">
    <property type="entry name" value="TRANSCRIPTION FACTOR E2F"/>
    <property type="match status" value="1"/>
</dbReference>
<evidence type="ECO:0000256" key="5">
    <source>
        <dbReference type="RuleBase" id="RU003796"/>
    </source>
</evidence>
<feature type="coiled-coil region" evidence="6">
    <location>
        <begin position="210"/>
        <end position="244"/>
    </location>
</feature>
<keyword evidence="6" id="KW-0175">Coiled coil</keyword>